<organism evidence="1 2">
    <name type="scientific">Halpernia frigidisoli</name>
    <dbReference type="NCBI Taxonomy" id="1125876"/>
    <lineage>
        <taxon>Bacteria</taxon>
        <taxon>Pseudomonadati</taxon>
        <taxon>Bacteroidota</taxon>
        <taxon>Flavobacteriia</taxon>
        <taxon>Flavobacteriales</taxon>
        <taxon>Weeksellaceae</taxon>
        <taxon>Chryseobacterium group</taxon>
        <taxon>Halpernia</taxon>
    </lineage>
</organism>
<evidence type="ECO:0000313" key="1">
    <source>
        <dbReference type="EMBL" id="SFI28944.1"/>
    </source>
</evidence>
<keyword evidence="2" id="KW-1185">Reference proteome</keyword>
<dbReference type="EMBL" id="FOQT01000003">
    <property type="protein sequence ID" value="SFI28944.1"/>
    <property type="molecule type" value="Genomic_DNA"/>
</dbReference>
<dbReference type="Gene3D" id="3.40.50.1860">
    <property type="match status" value="2"/>
</dbReference>
<dbReference type="OrthoDB" id="9803739at2"/>
<protein>
    <submittedName>
        <fullName evidence="1">Aspartate racemase</fullName>
    </submittedName>
</protein>
<dbReference type="RefSeq" id="WP_090080334.1">
    <property type="nucleotide sequence ID" value="NZ_FOQT01000003.1"/>
</dbReference>
<gene>
    <name evidence="1" type="ORF">SAMN05443292_2114</name>
</gene>
<dbReference type="InterPro" id="IPR001920">
    <property type="entry name" value="Asp/Glu_race"/>
</dbReference>
<proteinExistence type="predicted"/>
<dbReference type="STRING" id="1125876.SAMN05443292_2114"/>
<name>A0A1I3GZM3_9FLAO</name>
<dbReference type="AlphaFoldDB" id="A0A1I3GZM3"/>
<reference evidence="1 2" key="1">
    <citation type="submission" date="2016-10" db="EMBL/GenBank/DDBJ databases">
        <authorList>
            <person name="de Groot N.N."/>
        </authorList>
    </citation>
    <scope>NUCLEOTIDE SEQUENCE [LARGE SCALE GENOMIC DNA]</scope>
    <source>
        <strain evidence="1 2">DSM 26000</strain>
    </source>
</reference>
<dbReference type="Proteomes" id="UP000198931">
    <property type="component" value="Unassembled WGS sequence"/>
</dbReference>
<sequence length="216" mass="25105">MSLKGILGLGAFSTQYYLGEIQRKFKVRNKEFSTCPYLLYQIDFQEINPFLPNQFAVLKPKIESVLNEILSLGISELLVPNITLHETLDKIESPLKLFHPVKLTIDYLVKNKISKITLFGTLYTMNSDYLKEKFSENNIELILPSEEHQIWLDNFRKKVFDQIQTQIEIETYQNLIIEYSVQNPVVIACTELSVFALKNDSKCIDMADLQIEEFLK</sequence>
<evidence type="ECO:0000313" key="2">
    <source>
        <dbReference type="Proteomes" id="UP000198931"/>
    </source>
</evidence>
<accession>A0A1I3GZM3</accession>
<dbReference type="SUPFAM" id="SSF53681">
    <property type="entry name" value="Aspartate/glutamate racemase"/>
    <property type="match status" value="1"/>
</dbReference>
<dbReference type="GO" id="GO:0016855">
    <property type="term" value="F:racemase and epimerase activity, acting on amino acids and derivatives"/>
    <property type="evidence" value="ECO:0007669"/>
    <property type="project" value="InterPro"/>
</dbReference>